<sequence>MRAAQFLRKTIEYICFLCASSSALHESRGHLVSPQKESDRIREKRKEERKRRKEREEERER</sequence>
<feature type="region of interest" description="Disordered" evidence="1">
    <location>
        <begin position="25"/>
        <end position="61"/>
    </location>
</feature>
<proteinExistence type="predicted"/>
<keyword evidence="3" id="KW-1185">Reference proteome</keyword>
<dbReference type="EMBL" id="JBBNAG010000007">
    <property type="protein sequence ID" value="KAK9118277.1"/>
    <property type="molecule type" value="Genomic_DNA"/>
</dbReference>
<gene>
    <name evidence="2" type="ORF">Scep_016370</name>
</gene>
<name>A0AAP0IPF5_9MAGN</name>
<protein>
    <submittedName>
        <fullName evidence="2">Uncharacterized protein</fullName>
    </submittedName>
</protein>
<evidence type="ECO:0000313" key="3">
    <source>
        <dbReference type="Proteomes" id="UP001419268"/>
    </source>
</evidence>
<reference evidence="2 3" key="1">
    <citation type="submission" date="2024-01" db="EMBL/GenBank/DDBJ databases">
        <title>Genome assemblies of Stephania.</title>
        <authorList>
            <person name="Yang L."/>
        </authorList>
    </citation>
    <scope>NUCLEOTIDE SEQUENCE [LARGE SCALE GENOMIC DNA]</scope>
    <source>
        <strain evidence="2">JXDWG</strain>
        <tissue evidence="2">Leaf</tissue>
    </source>
</reference>
<feature type="compositionally biased region" description="Basic and acidic residues" evidence="1">
    <location>
        <begin position="36"/>
        <end position="46"/>
    </location>
</feature>
<organism evidence="2 3">
    <name type="scientific">Stephania cephalantha</name>
    <dbReference type="NCBI Taxonomy" id="152367"/>
    <lineage>
        <taxon>Eukaryota</taxon>
        <taxon>Viridiplantae</taxon>
        <taxon>Streptophyta</taxon>
        <taxon>Embryophyta</taxon>
        <taxon>Tracheophyta</taxon>
        <taxon>Spermatophyta</taxon>
        <taxon>Magnoliopsida</taxon>
        <taxon>Ranunculales</taxon>
        <taxon>Menispermaceae</taxon>
        <taxon>Menispermoideae</taxon>
        <taxon>Cissampelideae</taxon>
        <taxon>Stephania</taxon>
    </lineage>
</organism>
<dbReference type="Proteomes" id="UP001419268">
    <property type="component" value="Unassembled WGS sequence"/>
</dbReference>
<evidence type="ECO:0000313" key="2">
    <source>
        <dbReference type="EMBL" id="KAK9118277.1"/>
    </source>
</evidence>
<accession>A0AAP0IPF5</accession>
<comment type="caution">
    <text evidence="2">The sequence shown here is derived from an EMBL/GenBank/DDBJ whole genome shotgun (WGS) entry which is preliminary data.</text>
</comment>
<evidence type="ECO:0000256" key="1">
    <source>
        <dbReference type="SAM" id="MobiDB-lite"/>
    </source>
</evidence>
<dbReference type="AlphaFoldDB" id="A0AAP0IPF5"/>